<dbReference type="Pfam" id="PF11799">
    <property type="entry name" value="IMS_C"/>
    <property type="match status" value="1"/>
</dbReference>
<dbReference type="NCBIfam" id="NF002492">
    <property type="entry name" value="PRK01810.1"/>
    <property type="match status" value="1"/>
</dbReference>
<feature type="binding site" evidence="12">
    <location>
        <position position="11"/>
    </location>
    <ligand>
        <name>Mg(2+)</name>
        <dbReference type="ChEBI" id="CHEBI:18420"/>
    </ligand>
</feature>
<dbReference type="EC" id="2.7.7.7" evidence="12"/>
<dbReference type="GO" id="GO:0006261">
    <property type="term" value="P:DNA-templated DNA replication"/>
    <property type="evidence" value="ECO:0007669"/>
    <property type="project" value="UniProtKB-UniRule"/>
</dbReference>
<feature type="site" description="Substrate discrimination" evidence="12">
    <location>
        <position position="16"/>
    </location>
</feature>
<dbReference type="InterPro" id="IPR017961">
    <property type="entry name" value="DNA_pol_Y-fam_little_finger"/>
</dbReference>
<comment type="caution">
    <text evidence="14">The sequence shown here is derived from an EMBL/GenBank/DDBJ whole genome shotgun (WGS) entry which is preliminary data.</text>
</comment>
<dbReference type="GO" id="GO:0005829">
    <property type="term" value="C:cytosol"/>
    <property type="evidence" value="ECO:0007669"/>
    <property type="project" value="TreeGrafter"/>
</dbReference>
<dbReference type="NCBIfam" id="NF002677">
    <property type="entry name" value="PRK02406.1"/>
    <property type="match status" value="1"/>
</dbReference>
<dbReference type="PANTHER" id="PTHR11076:SF33">
    <property type="entry name" value="DNA POLYMERASE KAPPA"/>
    <property type="match status" value="1"/>
</dbReference>
<keyword evidence="6 12" id="KW-0479">Metal-binding</keyword>
<dbReference type="GO" id="GO:0006281">
    <property type="term" value="P:DNA repair"/>
    <property type="evidence" value="ECO:0007669"/>
    <property type="project" value="UniProtKB-UniRule"/>
</dbReference>
<gene>
    <name evidence="12" type="primary">dinB</name>
    <name evidence="14" type="ORF">ACZ11_05300</name>
</gene>
<keyword evidence="2 12" id="KW-0515">Mutator protein</keyword>
<name>A0A0K9FAJ6_9BACI</name>
<dbReference type="Gene3D" id="3.40.1170.60">
    <property type="match status" value="1"/>
</dbReference>
<evidence type="ECO:0000256" key="5">
    <source>
        <dbReference type="ARBA" id="ARBA00022705"/>
    </source>
</evidence>
<keyword evidence="3 12" id="KW-0808">Transferase</keyword>
<dbReference type="PANTHER" id="PTHR11076">
    <property type="entry name" value="DNA REPAIR POLYMERASE UMUC / TRANSFERASE FAMILY MEMBER"/>
    <property type="match status" value="1"/>
</dbReference>
<evidence type="ECO:0000256" key="2">
    <source>
        <dbReference type="ARBA" id="ARBA00022457"/>
    </source>
</evidence>
<dbReference type="InterPro" id="IPR001126">
    <property type="entry name" value="UmuC"/>
</dbReference>
<dbReference type="RefSeq" id="WP_049664313.1">
    <property type="nucleotide sequence ID" value="NZ_LFXJ01000005.1"/>
</dbReference>
<evidence type="ECO:0000256" key="11">
    <source>
        <dbReference type="ARBA" id="ARBA00049244"/>
    </source>
</evidence>
<dbReference type="SUPFAM" id="SSF100879">
    <property type="entry name" value="Lesion bypass DNA polymerase (Y-family), little finger domain"/>
    <property type="match status" value="1"/>
</dbReference>
<comment type="subcellular location">
    <subcellularLocation>
        <location evidence="12">Cytoplasm</location>
    </subcellularLocation>
</comment>
<keyword evidence="5 12" id="KW-0235">DNA replication</keyword>
<dbReference type="PATRIC" id="fig|582475.4.peg.497"/>
<accession>A0A0K9FAJ6</accession>
<dbReference type="InterPro" id="IPR043502">
    <property type="entry name" value="DNA/RNA_pol_sf"/>
</dbReference>
<dbReference type="Pfam" id="PF00817">
    <property type="entry name" value="IMS"/>
    <property type="match status" value="1"/>
</dbReference>
<evidence type="ECO:0000256" key="8">
    <source>
        <dbReference type="ARBA" id="ARBA00022842"/>
    </source>
</evidence>
<dbReference type="Gene3D" id="3.30.70.270">
    <property type="match status" value="1"/>
</dbReference>
<dbReference type="InterPro" id="IPR043128">
    <property type="entry name" value="Rev_trsase/Diguanyl_cyclase"/>
</dbReference>
<evidence type="ECO:0000256" key="4">
    <source>
        <dbReference type="ARBA" id="ARBA00022695"/>
    </source>
</evidence>
<dbReference type="GO" id="GO:0003684">
    <property type="term" value="F:damaged DNA binding"/>
    <property type="evidence" value="ECO:0007669"/>
    <property type="project" value="InterPro"/>
</dbReference>
<evidence type="ECO:0000256" key="6">
    <source>
        <dbReference type="ARBA" id="ARBA00022723"/>
    </source>
</evidence>
<dbReference type="InterPro" id="IPR036775">
    <property type="entry name" value="DNA_pol_Y-fam_lit_finger_sf"/>
</dbReference>
<dbReference type="PROSITE" id="PS50173">
    <property type="entry name" value="UMUC"/>
    <property type="match status" value="1"/>
</dbReference>
<reference evidence="15" key="1">
    <citation type="submission" date="2015-07" db="EMBL/GenBank/DDBJ databases">
        <authorList>
            <consortium name="Consortium for Microbial Forensics and Genomics (microFORGE)"/>
            <person name="Knight B.M."/>
            <person name="Roberts D.P."/>
            <person name="Lin D."/>
            <person name="Hari K."/>
            <person name="Fletcher J."/>
            <person name="Melcher U."/>
            <person name="Blagden T."/>
            <person name="Winegar R.A."/>
        </authorList>
    </citation>
    <scope>NUCLEOTIDE SEQUENCE [LARGE SCALE GENOMIC DNA]</scope>
    <source>
        <strain evidence="15">DSM 23493</strain>
    </source>
</reference>
<keyword evidence="4 12" id="KW-0548">Nucleotidyltransferase</keyword>
<dbReference type="GO" id="GO:0042276">
    <property type="term" value="P:error-prone translesion synthesis"/>
    <property type="evidence" value="ECO:0007669"/>
    <property type="project" value="TreeGrafter"/>
</dbReference>
<keyword evidence="12" id="KW-0963">Cytoplasm</keyword>
<evidence type="ECO:0000256" key="7">
    <source>
        <dbReference type="ARBA" id="ARBA00022763"/>
    </source>
</evidence>
<dbReference type="SUPFAM" id="SSF56672">
    <property type="entry name" value="DNA/RNA polymerases"/>
    <property type="match status" value="1"/>
</dbReference>
<keyword evidence="7 12" id="KW-0227">DNA damage</keyword>
<keyword evidence="12" id="KW-0238">DNA-binding</keyword>
<comment type="subunit">
    <text evidence="12">Monomer.</text>
</comment>
<comment type="catalytic activity">
    <reaction evidence="11 12">
        <text>DNA(n) + a 2'-deoxyribonucleoside 5'-triphosphate = DNA(n+1) + diphosphate</text>
        <dbReference type="Rhea" id="RHEA:22508"/>
        <dbReference type="Rhea" id="RHEA-COMP:17339"/>
        <dbReference type="Rhea" id="RHEA-COMP:17340"/>
        <dbReference type="ChEBI" id="CHEBI:33019"/>
        <dbReference type="ChEBI" id="CHEBI:61560"/>
        <dbReference type="ChEBI" id="CHEBI:173112"/>
        <dbReference type="EC" id="2.7.7.7"/>
    </reaction>
</comment>
<dbReference type="Pfam" id="PF11798">
    <property type="entry name" value="IMS_HHH"/>
    <property type="match status" value="1"/>
</dbReference>
<dbReference type="FunFam" id="3.40.1170.60:FF:000003">
    <property type="entry name" value="DNA polymerase eta"/>
    <property type="match status" value="1"/>
</dbReference>
<evidence type="ECO:0000256" key="1">
    <source>
        <dbReference type="ARBA" id="ARBA00010945"/>
    </source>
</evidence>
<comment type="function">
    <text evidence="12">Poorly processive, error-prone DNA polymerase involved in untargeted mutagenesis. Copies undamaged DNA at stalled replication forks, which arise in vivo from mismatched or misaligned primer ends. These misaligned primers can be extended by PolIV. Exhibits no 3'-5' exonuclease (proofreading) activity. May be involved in translesional synthesis, in conjunction with the beta clamp from PolIII.</text>
</comment>
<dbReference type="EMBL" id="LFXJ01000005">
    <property type="protein sequence ID" value="KMY31629.1"/>
    <property type="molecule type" value="Genomic_DNA"/>
</dbReference>
<feature type="binding site" evidence="12">
    <location>
        <position position="107"/>
    </location>
    <ligand>
        <name>Mg(2+)</name>
        <dbReference type="ChEBI" id="CHEBI:18420"/>
    </ligand>
</feature>
<dbReference type="GO" id="GO:0003887">
    <property type="term" value="F:DNA-directed DNA polymerase activity"/>
    <property type="evidence" value="ECO:0007669"/>
    <property type="project" value="UniProtKB-UniRule"/>
</dbReference>
<evidence type="ECO:0000256" key="10">
    <source>
        <dbReference type="ARBA" id="ARBA00023204"/>
    </source>
</evidence>
<evidence type="ECO:0000256" key="3">
    <source>
        <dbReference type="ARBA" id="ARBA00022679"/>
    </source>
</evidence>
<evidence type="ECO:0000259" key="13">
    <source>
        <dbReference type="PROSITE" id="PS50173"/>
    </source>
</evidence>
<dbReference type="HAMAP" id="MF_01113">
    <property type="entry name" value="DNApol_IV"/>
    <property type="match status" value="1"/>
</dbReference>
<protein>
    <recommendedName>
        <fullName evidence="12">DNA polymerase IV</fullName>
        <shortName evidence="12">Pol IV</shortName>
        <ecNumber evidence="12">2.7.7.7</ecNumber>
    </recommendedName>
</protein>
<dbReference type="GO" id="GO:0000287">
    <property type="term" value="F:magnesium ion binding"/>
    <property type="evidence" value="ECO:0007669"/>
    <property type="project" value="UniProtKB-UniRule"/>
</dbReference>
<dbReference type="InterPro" id="IPR024728">
    <property type="entry name" value="PolY_HhH_motif"/>
</dbReference>
<dbReference type="CDD" id="cd03586">
    <property type="entry name" value="PolY_Pol_IV_kappa"/>
    <property type="match status" value="1"/>
</dbReference>
<feature type="active site" evidence="12">
    <location>
        <position position="108"/>
    </location>
</feature>
<proteinExistence type="inferred from homology"/>
<comment type="similarity">
    <text evidence="1 12">Belongs to the DNA polymerase type-Y family.</text>
</comment>
<feature type="domain" description="UmuC" evidence="13">
    <location>
        <begin position="7"/>
        <end position="187"/>
    </location>
</feature>
<comment type="cofactor">
    <cofactor evidence="12">
        <name>Mg(2+)</name>
        <dbReference type="ChEBI" id="CHEBI:18420"/>
    </cofactor>
    <text evidence="12">Binds 2 magnesium ions per subunit.</text>
</comment>
<evidence type="ECO:0000256" key="9">
    <source>
        <dbReference type="ARBA" id="ARBA00022932"/>
    </source>
</evidence>
<sequence>MNKGRIILHIDLNCFYASVEQIYDPSLKGKPVAIAGNPKERRGIIITCSYEARASGVYTTMNVGEARRKCPELIVLPPNFDRYRAASKSFFNLLKEYSEILQPVSIDEGYLQLPIVEGQNVLQHVQNMQDRIWNELKLPCSIGIAPNKFLAKMASDMKKPMGITVLRKRDVPTVLWPMNVIEMHGVGKSTAEKLGNLGIRTIGELAAVDEYVLKQNFGINGQRMKQKANGEDDRPVDPEAIYDTKSVGNSTTLSHDTTDRDELYKIISTLSEKVADRLKAKKLAGVTVSIMIRSADWETCTRSKSINNAIHSKEDIVEHAWYLFNKHWNEEPVRLLGVTVSNVSDIKETTQQLTLFNFEEHVKDEPIIKLVDQIEQKFGKGTILRGSDIAKPVGKYQANTSFSKDFWDEHK</sequence>
<dbReference type="InterPro" id="IPR022880">
    <property type="entry name" value="DNApol_IV"/>
</dbReference>
<dbReference type="InterPro" id="IPR050116">
    <property type="entry name" value="DNA_polymerase-Y"/>
</dbReference>
<dbReference type="GO" id="GO:0009432">
    <property type="term" value="P:SOS response"/>
    <property type="evidence" value="ECO:0007669"/>
    <property type="project" value="TreeGrafter"/>
</dbReference>
<keyword evidence="9 12" id="KW-0239">DNA-directed DNA polymerase</keyword>
<keyword evidence="8 12" id="KW-0460">Magnesium</keyword>
<dbReference type="AlphaFoldDB" id="A0A0K9FAJ6"/>
<evidence type="ECO:0000313" key="15">
    <source>
        <dbReference type="Proteomes" id="UP000037326"/>
    </source>
</evidence>
<organism evidence="14 15">
    <name type="scientific">Lysinibacillus xylanilyticus</name>
    <dbReference type="NCBI Taxonomy" id="582475"/>
    <lineage>
        <taxon>Bacteria</taxon>
        <taxon>Bacillati</taxon>
        <taxon>Bacillota</taxon>
        <taxon>Bacilli</taxon>
        <taxon>Bacillales</taxon>
        <taxon>Bacillaceae</taxon>
        <taxon>Lysinibacillus</taxon>
    </lineage>
</organism>
<evidence type="ECO:0000313" key="14">
    <source>
        <dbReference type="EMBL" id="KMY31629.1"/>
    </source>
</evidence>
<evidence type="ECO:0000256" key="12">
    <source>
        <dbReference type="HAMAP-Rule" id="MF_01113"/>
    </source>
</evidence>
<keyword evidence="10 12" id="KW-0234">DNA repair</keyword>
<dbReference type="Gene3D" id="3.30.1490.100">
    <property type="entry name" value="DNA polymerase, Y-family, little finger domain"/>
    <property type="match status" value="1"/>
</dbReference>
<dbReference type="FunFam" id="3.30.1490.100:FF:000004">
    <property type="entry name" value="DNA polymerase IV"/>
    <property type="match status" value="1"/>
</dbReference>
<dbReference type="Proteomes" id="UP000037326">
    <property type="component" value="Unassembled WGS sequence"/>
</dbReference>
<dbReference type="GeneID" id="96597707"/>
<dbReference type="OrthoDB" id="9808813at2"/>
<dbReference type="Gene3D" id="1.10.150.20">
    <property type="entry name" value="5' to 3' exonuclease, C-terminal subdomain"/>
    <property type="match status" value="1"/>
</dbReference>